<keyword evidence="5" id="KW-0479">Metal-binding</keyword>
<accession>T2M805</accession>
<dbReference type="FunFam" id="3.10.20.90:FF:000060">
    <property type="entry name" value="ubiquitin-like domain-containing CTD phosphatase 1"/>
    <property type="match status" value="1"/>
</dbReference>
<dbReference type="AlphaFoldDB" id="T2M805"/>
<dbReference type="InterPro" id="IPR029071">
    <property type="entry name" value="Ubiquitin-like_domsf"/>
</dbReference>
<dbReference type="OrthoDB" id="1711508at2759"/>
<keyword evidence="6" id="KW-0378">Hydrolase</keyword>
<dbReference type="InterPro" id="IPR011943">
    <property type="entry name" value="HAD-SF_hydro_IIID"/>
</dbReference>
<dbReference type="NCBIfam" id="TIGR02245">
    <property type="entry name" value="HAD_IIID1"/>
    <property type="match status" value="1"/>
</dbReference>
<evidence type="ECO:0000259" key="13">
    <source>
        <dbReference type="PROSITE" id="PS50053"/>
    </source>
</evidence>
<proteinExistence type="evidence at transcript level"/>
<name>T2M805_HYDVU</name>
<evidence type="ECO:0000256" key="4">
    <source>
        <dbReference type="ARBA" id="ARBA00014187"/>
    </source>
</evidence>
<dbReference type="GO" id="GO:0005634">
    <property type="term" value="C:nucleus"/>
    <property type="evidence" value="ECO:0007669"/>
    <property type="project" value="UniProtKB-SubCell"/>
</dbReference>
<dbReference type="InterPro" id="IPR051658">
    <property type="entry name" value="UBLCP1"/>
</dbReference>
<comment type="catalytic activity">
    <reaction evidence="12">
        <text>O-phospho-L-threonyl-[protein] + H2O = L-threonyl-[protein] + phosphate</text>
        <dbReference type="Rhea" id="RHEA:47004"/>
        <dbReference type="Rhea" id="RHEA-COMP:11060"/>
        <dbReference type="Rhea" id="RHEA-COMP:11605"/>
        <dbReference type="ChEBI" id="CHEBI:15377"/>
        <dbReference type="ChEBI" id="CHEBI:30013"/>
        <dbReference type="ChEBI" id="CHEBI:43474"/>
        <dbReference type="ChEBI" id="CHEBI:61977"/>
        <dbReference type="EC" id="3.1.3.16"/>
    </reaction>
</comment>
<comment type="catalytic activity">
    <reaction evidence="11">
        <text>O-phospho-L-seryl-[protein] + H2O = L-seryl-[protein] + phosphate</text>
        <dbReference type="Rhea" id="RHEA:20629"/>
        <dbReference type="Rhea" id="RHEA-COMP:9863"/>
        <dbReference type="Rhea" id="RHEA-COMP:11604"/>
        <dbReference type="ChEBI" id="CHEBI:15377"/>
        <dbReference type="ChEBI" id="CHEBI:29999"/>
        <dbReference type="ChEBI" id="CHEBI:43474"/>
        <dbReference type="ChEBI" id="CHEBI:83421"/>
        <dbReference type="EC" id="3.1.3.16"/>
    </reaction>
</comment>
<comment type="subcellular location">
    <subcellularLocation>
        <location evidence="2">Nucleus</location>
    </subcellularLocation>
</comment>
<evidence type="ECO:0000256" key="8">
    <source>
        <dbReference type="ARBA" id="ARBA00022912"/>
    </source>
</evidence>
<evidence type="ECO:0000256" key="11">
    <source>
        <dbReference type="ARBA" id="ARBA00047761"/>
    </source>
</evidence>
<reference evidence="15" key="1">
    <citation type="journal article" date="2013" name="Genome Biol. Evol.">
        <title>Punctuated emergences of genetic and phenotypic innovations in eumetazoan, bilaterian, euteleostome, and hominidae ancestors.</title>
        <authorList>
            <person name="Wenger Y."/>
            <person name="Galliot B."/>
        </authorList>
    </citation>
    <scope>NUCLEOTIDE SEQUENCE</scope>
    <source>
        <tissue evidence="15">Whole animals</tissue>
    </source>
</reference>
<evidence type="ECO:0000256" key="9">
    <source>
        <dbReference type="ARBA" id="ARBA00023242"/>
    </source>
</evidence>
<dbReference type="InterPro" id="IPR023214">
    <property type="entry name" value="HAD_sf"/>
</dbReference>
<dbReference type="PANTHER" id="PTHR48493:SF1">
    <property type="entry name" value="UBIQUITIN-LIKE DOMAIN-CONTAINING CTD PHOSPHATASE 1"/>
    <property type="match status" value="1"/>
</dbReference>
<protein>
    <recommendedName>
        <fullName evidence="4">Ubiquitin-like domain-containing CTD phosphatase 1</fullName>
        <ecNumber evidence="3">3.1.3.16</ecNumber>
    </recommendedName>
    <alternativeName>
        <fullName evidence="10">Nuclear proteasome inhibitor UBLCP1</fullName>
    </alternativeName>
</protein>
<feature type="domain" description="Ubiquitin-like" evidence="13">
    <location>
        <begin position="1"/>
        <end position="76"/>
    </location>
</feature>
<dbReference type="EMBL" id="HAAD01002191">
    <property type="protein sequence ID" value="CDG68423.1"/>
    <property type="molecule type" value="mRNA"/>
</dbReference>
<organism evidence="15">
    <name type="scientific">Hydra vulgaris</name>
    <name type="common">Hydra</name>
    <name type="synonym">Hydra attenuata</name>
    <dbReference type="NCBI Taxonomy" id="6087"/>
    <lineage>
        <taxon>Eukaryota</taxon>
        <taxon>Metazoa</taxon>
        <taxon>Cnidaria</taxon>
        <taxon>Hydrozoa</taxon>
        <taxon>Hydroidolina</taxon>
        <taxon>Anthoathecata</taxon>
        <taxon>Aplanulata</taxon>
        <taxon>Hydridae</taxon>
        <taxon>Hydra</taxon>
    </lineage>
</organism>
<dbReference type="SUPFAM" id="SSF56784">
    <property type="entry name" value="HAD-like"/>
    <property type="match status" value="1"/>
</dbReference>
<dbReference type="GO" id="GO:0004722">
    <property type="term" value="F:protein serine/threonine phosphatase activity"/>
    <property type="evidence" value="ECO:0007669"/>
    <property type="project" value="UniProtKB-EC"/>
</dbReference>
<dbReference type="Pfam" id="PF03031">
    <property type="entry name" value="NIF"/>
    <property type="match status" value="1"/>
</dbReference>
<dbReference type="CDD" id="cd01813">
    <property type="entry name" value="Ubl_UBLCP1"/>
    <property type="match status" value="1"/>
</dbReference>
<sequence length="319" mass="37559">MNLVIKWNGKEYLLEDISEQITVLRLKEIIYEKTKVNPIHQKLLGINFKGKPFTDDTKLCLLSVKPGMKIMMMGTQEDILSTIISPPIEVTETNVIDDFDIEEEEVLIQNRAEYLAKIQKRVDSYKVYEVNPPRPGKRLLVLDIDYTIFDHRSSAENGFQLMRPYLHEFLAAVYPWYDIVIWSATGMKWIKAKMEELGMMNNDNYKLMFFMDSGAMITIHTEKYGLIETKPLGVIWGMYPQYSCKNTIMFDDLRRNFLMNPSSGLKIRPFQNAHQNRSTDCELLHLSNYLLQILDVDDFTTLRHSRWERYICFFFFIVL</sequence>
<evidence type="ECO:0000256" key="2">
    <source>
        <dbReference type="ARBA" id="ARBA00004123"/>
    </source>
</evidence>
<dbReference type="Gene3D" id="3.10.20.90">
    <property type="entry name" value="Phosphatidylinositol 3-kinase Catalytic Subunit, Chain A, domain 1"/>
    <property type="match status" value="1"/>
</dbReference>
<dbReference type="GO" id="GO:0046872">
    <property type="term" value="F:metal ion binding"/>
    <property type="evidence" value="ECO:0007669"/>
    <property type="project" value="UniProtKB-KW"/>
</dbReference>
<evidence type="ECO:0000256" key="3">
    <source>
        <dbReference type="ARBA" id="ARBA00013081"/>
    </source>
</evidence>
<evidence type="ECO:0000256" key="7">
    <source>
        <dbReference type="ARBA" id="ARBA00022842"/>
    </source>
</evidence>
<dbReference type="InterPro" id="IPR036412">
    <property type="entry name" value="HAD-like_sf"/>
</dbReference>
<dbReference type="InterPro" id="IPR000626">
    <property type="entry name" value="Ubiquitin-like_dom"/>
</dbReference>
<evidence type="ECO:0000313" key="15">
    <source>
        <dbReference type="EMBL" id="CDG68423.1"/>
    </source>
</evidence>
<dbReference type="PANTHER" id="PTHR48493">
    <property type="entry name" value="UBIQUITIN-LIKE DOMAIN-CONTAINING CTD PHOSPHATASE 1"/>
    <property type="match status" value="1"/>
</dbReference>
<keyword evidence="7" id="KW-0460">Magnesium</keyword>
<dbReference type="Gene3D" id="3.40.50.1000">
    <property type="entry name" value="HAD superfamily/HAD-like"/>
    <property type="match status" value="1"/>
</dbReference>
<evidence type="ECO:0000256" key="1">
    <source>
        <dbReference type="ARBA" id="ARBA00001946"/>
    </source>
</evidence>
<keyword evidence="8" id="KW-0904">Protein phosphatase</keyword>
<dbReference type="Pfam" id="PF00240">
    <property type="entry name" value="ubiquitin"/>
    <property type="match status" value="1"/>
</dbReference>
<gene>
    <name evidence="15" type="primary">UBLCP1</name>
</gene>
<dbReference type="SMART" id="SM00577">
    <property type="entry name" value="CPDc"/>
    <property type="match status" value="1"/>
</dbReference>
<comment type="cofactor">
    <cofactor evidence="1">
        <name>Mg(2+)</name>
        <dbReference type="ChEBI" id="CHEBI:18420"/>
    </cofactor>
</comment>
<dbReference type="InterPro" id="IPR004274">
    <property type="entry name" value="FCP1_dom"/>
</dbReference>
<evidence type="ECO:0000256" key="6">
    <source>
        <dbReference type="ARBA" id="ARBA00022801"/>
    </source>
</evidence>
<evidence type="ECO:0000256" key="12">
    <source>
        <dbReference type="ARBA" id="ARBA00048336"/>
    </source>
</evidence>
<dbReference type="EC" id="3.1.3.16" evidence="3"/>
<evidence type="ECO:0000259" key="14">
    <source>
        <dbReference type="PROSITE" id="PS50969"/>
    </source>
</evidence>
<dbReference type="SUPFAM" id="SSF54236">
    <property type="entry name" value="Ubiquitin-like"/>
    <property type="match status" value="1"/>
</dbReference>
<dbReference type="PROSITE" id="PS50969">
    <property type="entry name" value="FCP1"/>
    <property type="match status" value="1"/>
</dbReference>
<feature type="domain" description="FCP1 homology" evidence="14">
    <location>
        <begin position="133"/>
        <end position="293"/>
    </location>
</feature>
<dbReference type="GO" id="GO:0090364">
    <property type="term" value="P:regulation of proteasome assembly"/>
    <property type="evidence" value="ECO:0007669"/>
    <property type="project" value="InterPro"/>
</dbReference>
<keyword evidence="9" id="KW-0539">Nucleus</keyword>
<dbReference type="PROSITE" id="PS50053">
    <property type="entry name" value="UBIQUITIN_2"/>
    <property type="match status" value="1"/>
</dbReference>
<evidence type="ECO:0000256" key="5">
    <source>
        <dbReference type="ARBA" id="ARBA00022723"/>
    </source>
</evidence>
<evidence type="ECO:0000256" key="10">
    <source>
        <dbReference type="ARBA" id="ARBA00032039"/>
    </source>
</evidence>